<dbReference type="OrthoDB" id="2123378at2759"/>
<proteinExistence type="predicted"/>
<dbReference type="RefSeq" id="XP_009553443.1">
    <property type="nucleotide sequence ID" value="XM_009555148.1"/>
</dbReference>
<dbReference type="PANTHER" id="PTHR36100:SF1">
    <property type="entry name" value="BUD SITE SELECTION PROTEIN 4"/>
    <property type="match status" value="1"/>
</dbReference>
<dbReference type="InterPro" id="IPR011993">
    <property type="entry name" value="PH-like_dom_sf"/>
</dbReference>
<dbReference type="Proteomes" id="UP000030671">
    <property type="component" value="Unassembled WGS sequence"/>
</dbReference>
<evidence type="ECO:0000313" key="5">
    <source>
        <dbReference type="EMBL" id="ETW74989.1"/>
    </source>
</evidence>
<dbReference type="PROSITE" id="PS50003">
    <property type="entry name" value="PH_DOMAIN"/>
    <property type="match status" value="1"/>
</dbReference>
<feature type="compositionally biased region" description="Pro residues" evidence="3">
    <location>
        <begin position="104"/>
        <end position="116"/>
    </location>
</feature>
<keyword evidence="2" id="KW-0131">Cell cycle</keyword>
<dbReference type="AlphaFoldDB" id="W4JND3"/>
<dbReference type="InParanoid" id="W4JND3"/>
<feature type="non-terminal residue" evidence="5">
    <location>
        <position position="1"/>
    </location>
</feature>
<dbReference type="GeneID" id="20671703"/>
<keyword evidence="6" id="KW-1185">Reference proteome</keyword>
<evidence type="ECO:0000256" key="2">
    <source>
        <dbReference type="ARBA" id="ARBA00023306"/>
    </source>
</evidence>
<dbReference type="InterPro" id="IPR001849">
    <property type="entry name" value="PH_domain"/>
</dbReference>
<name>W4JND3_HETIT</name>
<dbReference type="eggNOG" id="ENOG502REBM">
    <property type="taxonomic scope" value="Eukaryota"/>
</dbReference>
<keyword evidence="1" id="KW-0132">Cell division</keyword>
<feature type="compositionally biased region" description="Low complexity" evidence="3">
    <location>
        <begin position="389"/>
        <end position="403"/>
    </location>
</feature>
<dbReference type="Pfam" id="PF00169">
    <property type="entry name" value="PH"/>
    <property type="match status" value="1"/>
</dbReference>
<dbReference type="STRING" id="747525.W4JND3"/>
<evidence type="ECO:0000259" key="4">
    <source>
        <dbReference type="PROSITE" id="PS50003"/>
    </source>
</evidence>
<feature type="region of interest" description="Disordered" evidence="3">
    <location>
        <begin position="384"/>
        <end position="403"/>
    </location>
</feature>
<accession>W4JND3</accession>
<evidence type="ECO:0000256" key="1">
    <source>
        <dbReference type="ARBA" id="ARBA00022618"/>
    </source>
</evidence>
<dbReference type="GO" id="GO:0005525">
    <property type="term" value="F:GTP binding"/>
    <property type="evidence" value="ECO:0007669"/>
    <property type="project" value="TreeGrafter"/>
</dbReference>
<evidence type="ECO:0000256" key="3">
    <source>
        <dbReference type="SAM" id="MobiDB-lite"/>
    </source>
</evidence>
<protein>
    <recommendedName>
        <fullName evidence="4">PH domain-containing protein</fullName>
    </recommendedName>
</protein>
<feature type="compositionally biased region" description="Low complexity" evidence="3">
    <location>
        <begin position="127"/>
        <end position="138"/>
    </location>
</feature>
<dbReference type="InterPro" id="IPR052007">
    <property type="entry name" value="Bud4"/>
</dbReference>
<feature type="domain" description="PH" evidence="4">
    <location>
        <begin position="242"/>
        <end position="362"/>
    </location>
</feature>
<dbReference type="SUPFAM" id="SSF50729">
    <property type="entry name" value="PH domain-like"/>
    <property type="match status" value="1"/>
</dbReference>
<dbReference type="SMART" id="SM00233">
    <property type="entry name" value="PH"/>
    <property type="match status" value="1"/>
</dbReference>
<dbReference type="HOGENOM" id="CLU_684377_0_0_1"/>
<gene>
    <name evidence="5" type="ORF">HETIRDRAFT_332086</name>
</gene>
<evidence type="ECO:0000313" key="6">
    <source>
        <dbReference type="Proteomes" id="UP000030671"/>
    </source>
</evidence>
<dbReference type="PANTHER" id="PTHR36100">
    <property type="entry name" value="BUD SITE SELECTION PROTEIN 4"/>
    <property type="match status" value="1"/>
</dbReference>
<dbReference type="KEGG" id="hir:HETIRDRAFT_332086"/>
<dbReference type="EMBL" id="KI925467">
    <property type="protein sequence ID" value="ETW74989.1"/>
    <property type="molecule type" value="Genomic_DNA"/>
</dbReference>
<organism evidence="5 6">
    <name type="scientific">Heterobasidion irregulare (strain TC 32-1)</name>
    <dbReference type="NCBI Taxonomy" id="747525"/>
    <lineage>
        <taxon>Eukaryota</taxon>
        <taxon>Fungi</taxon>
        <taxon>Dikarya</taxon>
        <taxon>Basidiomycota</taxon>
        <taxon>Agaricomycotina</taxon>
        <taxon>Agaricomycetes</taxon>
        <taxon>Russulales</taxon>
        <taxon>Bondarzewiaceae</taxon>
        <taxon>Heterobasidion</taxon>
        <taxon>Heterobasidion annosum species complex</taxon>
    </lineage>
</organism>
<reference evidence="5 6" key="1">
    <citation type="journal article" date="2012" name="New Phytol.">
        <title>Insight into trade-off between wood decay and parasitism from the genome of a fungal forest pathogen.</title>
        <authorList>
            <person name="Olson A."/>
            <person name="Aerts A."/>
            <person name="Asiegbu F."/>
            <person name="Belbahri L."/>
            <person name="Bouzid O."/>
            <person name="Broberg A."/>
            <person name="Canback B."/>
            <person name="Coutinho P.M."/>
            <person name="Cullen D."/>
            <person name="Dalman K."/>
            <person name="Deflorio G."/>
            <person name="van Diepen L.T."/>
            <person name="Dunand C."/>
            <person name="Duplessis S."/>
            <person name="Durling M."/>
            <person name="Gonthier P."/>
            <person name="Grimwood J."/>
            <person name="Fossdal C.G."/>
            <person name="Hansson D."/>
            <person name="Henrissat B."/>
            <person name="Hietala A."/>
            <person name="Himmelstrand K."/>
            <person name="Hoffmeister D."/>
            <person name="Hogberg N."/>
            <person name="James T.Y."/>
            <person name="Karlsson M."/>
            <person name="Kohler A."/>
            <person name="Kues U."/>
            <person name="Lee Y.H."/>
            <person name="Lin Y.C."/>
            <person name="Lind M."/>
            <person name="Lindquist E."/>
            <person name="Lombard V."/>
            <person name="Lucas S."/>
            <person name="Lunden K."/>
            <person name="Morin E."/>
            <person name="Murat C."/>
            <person name="Park J."/>
            <person name="Raffaello T."/>
            <person name="Rouze P."/>
            <person name="Salamov A."/>
            <person name="Schmutz J."/>
            <person name="Solheim H."/>
            <person name="Stahlberg J."/>
            <person name="Velez H."/>
            <person name="de Vries R.P."/>
            <person name="Wiebenga A."/>
            <person name="Woodward S."/>
            <person name="Yakovlev I."/>
            <person name="Garbelotto M."/>
            <person name="Martin F."/>
            <person name="Grigoriev I.V."/>
            <person name="Stenlid J."/>
        </authorList>
    </citation>
    <scope>NUCLEOTIDE SEQUENCE [LARGE SCALE GENOMIC DNA]</scope>
    <source>
        <strain evidence="5 6">TC 32-1</strain>
    </source>
</reference>
<sequence>NEYAKQIRLYRAQEKPGKAHGKVFVRVIGVKGLDVPIPQQTTAMSCTLNNGIHFVTTPECRLSKDSKIEQEFELIEHQKLEFTLTLKIRRDPHVVAQFKANAPRPAPPPPQAPPPASKGGMRSFFSTPKKPTKVAPKPIVAPPPHRLEENLARYLKTDGQLARAFVCFKDIADRCDTKLFETTYPLIGQRMETSSKVSSLQIGELILQFFRLPPLHGIPASQQPQSLEECHRGLRHIHWHKQTYFEGTLTQNGGDCTTWRRRHFRVIGANLVAFNDVTKKATATIDLRRAIAVEDIQEGRSRALSPASVQTARSPFTDDYDDVYGVKRSFRLFFKRDQEIVFFADTDEEKSRWLEVLQALVGHIPPNPLWAELLWQHRQEAAKEGVAHTATASGSRSASPPRR</sequence>
<feature type="region of interest" description="Disordered" evidence="3">
    <location>
        <begin position="99"/>
        <end position="142"/>
    </location>
</feature>
<dbReference type="GO" id="GO:0051301">
    <property type="term" value="P:cell division"/>
    <property type="evidence" value="ECO:0007669"/>
    <property type="project" value="UniProtKB-KW"/>
</dbReference>
<dbReference type="Gene3D" id="2.30.29.30">
    <property type="entry name" value="Pleckstrin-homology domain (PH domain)/Phosphotyrosine-binding domain (PTB)"/>
    <property type="match status" value="1"/>
</dbReference>